<dbReference type="Gramene" id="Pp3c17_12860V3.2">
    <property type="protein sequence ID" value="PAC:32908021.CDS.1"/>
    <property type="gene ID" value="Pp3c17_12860"/>
</dbReference>
<feature type="signal peptide" evidence="1">
    <location>
        <begin position="1"/>
        <end position="26"/>
    </location>
</feature>
<reference evidence="2 3" key="1">
    <citation type="journal article" date="2008" name="Science">
        <title>The Physcomitrella genome reveals evolutionary insights into the conquest of land by plants.</title>
        <authorList>
            <person name="Rensing S."/>
            <person name="Lang D."/>
            <person name="Zimmer A."/>
            <person name="Terry A."/>
            <person name="Salamov A."/>
            <person name="Shapiro H."/>
            <person name="Nishiyama T."/>
            <person name="Perroud P.-F."/>
            <person name="Lindquist E."/>
            <person name="Kamisugi Y."/>
            <person name="Tanahashi T."/>
            <person name="Sakakibara K."/>
            <person name="Fujita T."/>
            <person name="Oishi K."/>
            <person name="Shin-I T."/>
            <person name="Kuroki Y."/>
            <person name="Toyoda A."/>
            <person name="Suzuki Y."/>
            <person name="Hashimoto A."/>
            <person name="Yamaguchi K."/>
            <person name="Sugano A."/>
            <person name="Kohara Y."/>
            <person name="Fujiyama A."/>
            <person name="Anterola A."/>
            <person name="Aoki S."/>
            <person name="Ashton N."/>
            <person name="Barbazuk W.B."/>
            <person name="Barker E."/>
            <person name="Bennetzen J."/>
            <person name="Bezanilla M."/>
            <person name="Blankenship R."/>
            <person name="Cho S.H."/>
            <person name="Dutcher S."/>
            <person name="Estelle M."/>
            <person name="Fawcett J.A."/>
            <person name="Gundlach H."/>
            <person name="Hanada K."/>
            <person name="Heyl A."/>
            <person name="Hicks K.A."/>
            <person name="Hugh J."/>
            <person name="Lohr M."/>
            <person name="Mayer K."/>
            <person name="Melkozernov A."/>
            <person name="Murata T."/>
            <person name="Nelson D."/>
            <person name="Pils B."/>
            <person name="Prigge M."/>
            <person name="Reiss B."/>
            <person name="Renner T."/>
            <person name="Rombauts S."/>
            <person name="Rushton P."/>
            <person name="Sanderfoot A."/>
            <person name="Schween G."/>
            <person name="Shiu S.-H."/>
            <person name="Stueber K."/>
            <person name="Theodoulou F.L."/>
            <person name="Tu H."/>
            <person name="Van de Peer Y."/>
            <person name="Verrier P.J."/>
            <person name="Waters E."/>
            <person name="Wood A."/>
            <person name="Yang L."/>
            <person name="Cove D."/>
            <person name="Cuming A."/>
            <person name="Hasebe M."/>
            <person name="Lucas S."/>
            <person name="Mishler D.B."/>
            <person name="Reski R."/>
            <person name="Grigoriev I."/>
            <person name="Quatrano R.S."/>
            <person name="Boore J.L."/>
        </authorList>
    </citation>
    <scope>NUCLEOTIDE SEQUENCE [LARGE SCALE GENOMIC DNA]</scope>
    <source>
        <strain evidence="2 3">cv. Gransden 2004</strain>
    </source>
</reference>
<reference evidence="2 3" key="2">
    <citation type="journal article" date="2018" name="Plant J.">
        <title>The Physcomitrella patens chromosome-scale assembly reveals moss genome structure and evolution.</title>
        <authorList>
            <person name="Lang D."/>
            <person name="Ullrich K.K."/>
            <person name="Murat F."/>
            <person name="Fuchs J."/>
            <person name="Jenkins J."/>
            <person name="Haas F.B."/>
            <person name="Piednoel M."/>
            <person name="Gundlach H."/>
            <person name="Van Bel M."/>
            <person name="Meyberg R."/>
            <person name="Vives C."/>
            <person name="Morata J."/>
            <person name="Symeonidi A."/>
            <person name="Hiss M."/>
            <person name="Muchero W."/>
            <person name="Kamisugi Y."/>
            <person name="Saleh O."/>
            <person name="Blanc G."/>
            <person name="Decker E.L."/>
            <person name="van Gessel N."/>
            <person name="Grimwood J."/>
            <person name="Hayes R.D."/>
            <person name="Graham S.W."/>
            <person name="Gunter L.E."/>
            <person name="McDaniel S.F."/>
            <person name="Hoernstein S.N.W."/>
            <person name="Larsson A."/>
            <person name="Li F.W."/>
            <person name="Perroud P.F."/>
            <person name="Phillips J."/>
            <person name="Ranjan P."/>
            <person name="Rokshar D.S."/>
            <person name="Rothfels C.J."/>
            <person name="Schneider L."/>
            <person name="Shu S."/>
            <person name="Stevenson D.W."/>
            <person name="Thummler F."/>
            <person name="Tillich M."/>
            <person name="Villarreal Aguilar J.C."/>
            <person name="Widiez T."/>
            <person name="Wong G.K."/>
            <person name="Wymore A."/>
            <person name="Zhang Y."/>
            <person name="Zimmer A.D."/>
            <person name="Quatrano R.S."/>
            <person name="Mayer K.F.X."/>
            <person name="Goodstein D."/>
            <person name="Casacuberta J.M."/>
            <person name="Vandepoele K."/>
            <person name="Reski R."/>
            <person name="Cuming A.C."/>
            <person name="Tuskan G.A."/>
            <person name="Maumus F."/>
            <person name="Salse J."/>
            <person name="Schmutz J."/>
            <person name="Rensing S.A."/>
        </authorList>
    </citation>
    <scope>NUCLEOTIDE SEQUENCE [LARGE SCALE GENOMIC DNA]</scope>
    <source>
        <strain evidence="2 3">cv. Gransden 2004</strain>
    </source>
</reference>
<evidence type="ECO:0000313" key="3">
    <source>
        <dbReference type="Proteomes" id="UP000006727"/>
    </source>
</evidence>
<dbReference type="AlphaFoldDB" id="A0A7I3YZ02"/>
<protein>
    <submittedName>
        <fullName evidence="2">Uncharacterized protein</fullName>
    </submittedName>
</protein>
<dbReference type="EnsemblPlants" id="Pp3c17_12860V3.2">
    <property type="protein sequence ID" value="PAC:32908021.CDS.1"/>
    <property type="gene ID" value="Pp3c17_12860"/>
</dbReference>
<name>A0A7I3YZ02_PHYPA</name>
<feature type="chain" id="PRO_5029628248" evidence="1">
    <location>
        <begin position="27"/>
        <end position="57"/>
    </location>
</feature>
<proteinExistence type="predicted"/>
<organism evidence="2 3">
    <name type="scientific">Physcomitrium patens</name>
    <name type="common">Spreading-leaved earth moss</name>
    <name type="synonym">Physcomitrella patens</name>
    <dbReference type="NCBI Taxonomy" id="3218"/>
    <lineage>
        <taxon>Eukaryota</taxon>
        <taxon>Viridiplantae</taxon>
        <taxon>Streptophyta</taxon>
        <taxon>Embryophyta</taxon>
        <taxon>Bryophyta</taxon>
        <taxon>Bryophytina</taxon>
        <taxon>Bryopsida</taxon>
        <taxon>Funariidae</taxon>
        <taxon>Funariales</taxon>
        <taxon>Funariaceae</taxon>
        <taxon>Physcomitrium</taxon>
    </lineage>
</organism>
<dbReference type="Proteomes" id="UP000006727">
    <property type="component" value="Chromosome 17"/>
</dbReference>
<keyword evidence="3" id="KW-1185">Reference proteome</keyword>
<reference evidence="2" key="3">
    <citation type="submission" date="2020-12" db="UniProtKB">
        <authorList>
            <consortium name="EnsemblPlants"/>
        </authorList>
    </citation>
    <scope>IDENTIFICATION</scope>
</reference>
<evidence type="ECO:0000313" key="2">
    <source>
        <dbReference type="EnsemblPlants" id="PAC:32908021.CDS.1"/>
    </source>
</evidence>
<dbReference type="EMBL" id="ABEU02000017">
    <property type="status" value="NOT_ANNOTATED_CDS"/>
    <property type="molecule type" value="Genomic_DNA"/>
</dbReference>
<accession>A0A7I3YZ02</accession>
<keyword evidence="1" id="KW-0732">Signal</keyword>
<sequence>MAQSDEFRKLVAVIVTLLVAFQVAKADYSPVASVTILNAGFDPILVHCVSKNSDLGS</sequence>
<evidence type="ECO:0000256" key="1">
    <source>
        <dbReference type="SAM" id="SignalP"/>
    </source>
</evidence>